<accession>A0A679GNG5</accession>
<dbReference type="KEGG" id="poj:PtoMrB4_15310"/>
<dbReference type="AlphaFoldDB" id="A0A679GNG5"/>
<organism evidence="1 2">
    <name type="scientific">Metapseudomonas otitidis</name>
    <dbReference type="NCBI Taxonomy" id="319939"/>
    <lineage>
        <taxon>Bacteria</taxon>
        <taxon>Pseudomonadati</taxon>
        <taxon>Pseudomonadota</taxon>
        <taxon>Gammaproteobacteria</taxon>
        <taxon>Pseudomonadales</taxon>
        <taxon>Pseudomonadaceae</taxon>
        <taxon>Metapseudomonas</taxon>
    </lineage>
</organism>
<dbReference type="Proteomes" id="UP000501237">
    <property type="component" value="Chromosome"/>
</dbReference>
<evidence type="ECO:0000313" key="2">
    <source>
        <dbReference type="Proteomes" id="UP000501237"/>
    </source>
</evidence>
<evidence type="ECO:0000313" key="1">
    <source>
        <dbReference type="EMBL" id="BCA27554.1"/>
    </source>
</evidence>
<sequence length="89" mass="9969">MGLDIKQLAKAFPEYALSAQRRPDGGYVVVLEKDDTRFQRVVPALKQPAQLELIIATLRRDIALELGEVPPVESLRNLHSTPLPRYFGA</sequence>
<dbReference type="RefSeq" id="WP_172432935.1">
    <property type="nucleotide sequence ID" value="NZ_AP022642.1"/>
</dbReference>
<dbReference type="Pfam" id="PF12021">
    <property type="entry name" value="DUF3509"/>
    <property type="match status" value="1"/>
</dbReference>
<evidence type="ECO:0008006" key="3">
    <source>
        <dbReference type="Google" id="ProtNLM"/>
    </source>
</evidence>
<proteinExistence type="predicted"/>
<protein>
    <recommendedName>
        <fullName evidence="3">DUF3509 domain-containing protein</fullName>
    </recommendedName>
</protein>
<reference evidence="1 2" key="1">
    <citation type="journal article" date="2020" name="Microbiol. Resour. Announc.">
        <title>Complete genome sequence of Pseudomonas otitidis strain MrB4, isolated from Lake Biwa in Japan.</title>
        <authorList>
            <person name="Miyazaki K."/>
            <person name="Hase E."/>
            <person name="Maruya T."/>
        </authorList>
    </citation>
    <scope>NUCLEOTIDE SEQUENCE [LARGE SCALE GENOMIC DNA]</scope>
    <source>
        <strain evidence="1 2">MrB4</strain>
    </source>
</reference>
<name>A0A679GNG5_9GAMM</name>
<dbReference type="EMBL" id="AP022642">
    <property type="protein sequence ID" value="BCA27554.1"/>
    <property type="molecule type" value="Genomic_DNA"/>
</dbReference>
<dbReference type="InterPro" id="IPR021898">
    <property type="entry name" value="DUF3509"/>
</dbReference>
<gene>
    <name evidence="1" type="ORF">PtoMrB4_15310</name>
</gene>
<dbReference type="GeneID" id="57396744"/>